<feature type="region of interest" description="Disordered" evidence="8">
    <location>
        <begin position="340"/>
        <end position="361"/>
    </location>
</feature>
<dbReference type="SUPFAM" id="SSF46785">
    <property type="entry name" value="Winged helix' DNA-binding domain"/>
    <property type="match status" value="1"/>
</dbReference>
<evidence type="ECO:0000256" key="1">
    <source>
        <dbReference type="ARBA" id="ARBA00004123"/>
    </source>
</evidence>
<dbReference type="InterPro" id="IPR036390">
    <property type="entry name" value="WH_DNA-bd_sf"/>
</dbReference>
<reference evidence="11 12" key="1">
    <citation type="submission" date="2024-06" db="EMBL/GenBank/DDBJ databases">
        <title>A chromosome-level genome assembly of beet webworm, Loxostege sticticalis.</title>
        <authorList>
            <person name="Zhang Y."/>
        </authorList>
    </citation>
    <scope>NUCLEOTIDE SEQUENCE [LARGE SCALE GENOMIC DNA]</scope>
    <source>
        <strain evidence="11">AQ026</strain>
        <tissue evidence="11">Whole body</tissue>
    </source>
</reference>
<evidence type="ECO:0000256" key="6">
    <source>
        <dbReference type="ARBA" id="ARBA00022790"/>
    </source>
</evidence>
<evidence type="ECO:0000256" key="8">
    <source>
        <dbReference type="SAM" id="MobiDB-lite"/>
    </source>
</evidence>
<evidence type="ECO:0000256" key="5">
    <source>
        <dbReference type="ARBA" id="ARBA00022490"/>
    </source>
</evidence>
<keyword evidence="5" id="KW-0963">Cytoplasm</keyword>
<dbReference type="PANTHER" id="PTHR10758">
    <property type="entry name" value="26S PROTEASOME NON-ATPASE REGULATORY SUBUNIT 3/COP9 SIGNALOSOME COMPLEX SUBUNIT 3"/>
    <property type="match status" value="1"/>
</dbReference>
<dbReference type="Proteomes" id="UP001549920">
    <property type="component" value="Unassembled WGS sequence"/>
</dbReference>
<dbReference type="Pfam" id="PF01399">
    <property type="entry name" value="PCI"/>
    <property type="match status" value="1"/>
</dbReference>
<feature type="transmembrane region" description="Helical" evidence="9">
    <location>
        <begin position="143"/>
        <end position="163"/>
    </location>
</feature>
<evidence type="ECO:0000256" key="7">
    <source>
        <dbReference type="ARBA" id="ARBA00023242"/>
    </source>
</evidence>
<name>A0ABR3I533_LOXSC</name>
<feature type="domain" description="PCI" evidence="10">
    <location>
        <begin position="142"/>
        <end position="298"/>
    </location>
</feature>
<comment type="subcellular location">
    <subcellularLocation>
        <location evidence="2">Cytoplasm</location>
    </subcellularLocation>
    <subcellularLocation>
        <location evidence="1">Nucleus</location>
    </subcellularLocation>
</comment>
<keyword evidence="9" id="KW-1133">Transmembrane helix</keyword>
<dbReference type="InterPro" id="IPR055089">
    <property type="entry name" value="COP9_N"/>
</dbReference>
<evidence type="ECO:0000256" key="4">
    <source>
        <dbReference type="ARBA" id="ARBA00014878"/>
    </source>
</evidence>
<accession>A0ABR3I533</accession>
<dbReference type="InterPro" id="IPR000717">
    <property type="entry name" value="PCI_dom"/>
</dbReference>
<dbReference type="PANTHER" id="PTHR10758:SF1">
    <property type="entry name" value="COP9 SIGNALOSOME COMPLEX SUBUNIT 3"/>
    <property type="match status" value="1"/>
</dbReference>
<dbReference type="PROSITE" id="PS50250">
    <property type="entry name" value="PCI"/>
    <property type="match status" value="1"/>
</dbReference>
<keyword evidence="6" id="KW-0736">Signalosome</keyword>
<evidence type="ECO:0000313" key="11">
    <source>
        <dbReference type="EMBL" id="KAL0883901.1"/>
    </source>
</evidence>
<dbReference type="Pfam" id="PF22788">
    <property type="entry name" value="COP9_hel_rpt"/>
    <property type="match status" value="1"/>
</dbReference>
<evidence type="ECO:0000256" key="9">
    <source>
        <dbReference type="SAM" id="Phobius"/>
    </source>
</evidence>
<comment type="similarity">
    <text evidence="3">Belongs to the CSN3 family.</text>
</comment>
<evidence type="ECO:0000313" key="12">
    <source>
        <dbReference type="Proteomes" id="UP001549920"/>
    </source>
</evidence>
<organism evidence="11 12">
    <name type="scientific">Loxostege sticticalis</name>
    <name type="common">Beet webworm moth</name>
    <dbReference type="NCBI Taxonomy" id="481309"/>
    <lineage>
        <taxon>Eukaryota</taxon>
        <taxon>Metazoa</taxon>
        <taxon>Ecdysozoa</taxon>
        <taxon>Arthropoda</taxon>
        <taxon>Hexapoda</taxon>
        <taxon>Insecta</taxon>
        <taxon>Pterygota</taxon>
        <taxon>Neoptera</taxon>
        <taxon>Endopterygota</taxon>
        <taxon>Lepidoptera</taxon>
        <taxon>Glossata</taxon>
        <taxon>Ditrysia</taxon>
        <taxon>Pyraloidea</taxon>
        <taxon>Crambidae</taxon>
        <taxon>Pyraustinae</taxon>
        <taxon>Loxostege</taxon>
    </lineage>
</organism>
<feature type="compositionally biased region" description="Polar residues" evidence="8">
    <location>
        <begin position="350"/>
        <end position="361"/>
    </location>
</feature>
<proteinExistence type="inferred from homology"/>
<keyword evidence="9" id="KW-0812">Transmembrane</keyword>
<comment type="caution">
    <text evidence="11">The sequence shown here is derived from an EMBL/GenBank/DDBJ whole genome shotgun (WGS) entry which is preliminary data.</text>
</comment>
<sequence length="361" mass="41089">MCGQCLLQGSNDIDRSTMFQQIHDFINNCNGEQVRFSPDLYADLCHLLTDHLVEIKQPIRGIEILKKAIRKIQLFDSQLTSIHADLCQLCLLSKCMKPALEFLDTDVTGIGAELGGNNDSKHFLLYYYYGGMIYTAMKNYDRALYFFEVVVTVPAMVVSHIMLEAYKKYILVSFILHGKILPMPKYVPQVVCRFLKPLSVAYHELATSQHAAIKHRETFVRDKNMGLVNQVLSSMYKKNIQRLTKTFLTLSLSDVASRVQLSGPAQAETYILNMIEEGEIYAMINQKDGMVVFLDSPEKYASPETLCVLEQQMAACTKLHQYIQEMDEQIQVNPQYVKKSVGSHDEDMPATSQNSKTTYTM</sequence>
<evidence type="ECO:0000256" key="2">
    <source>
        <dbReference type="ARBA" id="ARBA00004496"/>
    </source>
</evidence>
<keyword evidence="7" id="KW-0539">Nucleus</keyword>
<dbReference type="EMBL" id="JBEUOH010000008">
    <property type="protein sequence ID" value="KAL0883901.1"/>
    <property type="molecule type" value="Genomic_DNA"/>
</dbReference>
<dbReference type="InterPro" id="IPR050756">
    <property type="entry name" value="CSN3"/>
</dbReference>
<dbReference type="Gene3D" id="1.25.40.570">
    <property type="match status" value="1"/>
</dbReference>
<gene>
    <name evidence="11" type="ORF">ABMA27_015969</name>
</gene>
<keyword evidence="9" id="KW-0472">Membrane</keyword>
<keyword evidence="12" id="KW-1185">Reference proteome</keyword>
<evidence type="ECO:0000256" key="3">
    <source>
        <dbReference type="ARBA" id="ARBA00007084"/>
    </source>
</evidence>
<dbReference type="SMART" id="SM00088">
    <property type="entry name" value="PINT"/>
    <property type="match status" value="1"/>
</dbReference>
<evidence type="ECO:0000259" key="10">
    <source>
        <dbReference type="PROSITE" id="PS50250"/>
    </source>
</evidence>
<protein>
    <recommendedName>
        <fullName evidence="4">COP9 signalosome complex subunit 3</fullName>
    </recommendedName>
</protein>